<sequence length="241" mass="25422">MGVAALLKVTGQLDAPRMFERSAKLSPGQLHDDRGLVSMDKRALYPGPLTTLTDTCAALGISQIEKLAPHIKAARSVHFGSDGPIAKCYLEFAPDAAPAAGVVFLALKMKADAARLNTYKLMPQAEAEQWVKLRLGEISAVGGVAMQTLSLAQKHDPDGQAVVLHVTEEGTDRESIDISVADAAVSLADVSGLLAPVFAHFDVDAADFMTTHGALQFGHLAIGSDQLGEGFATIYYGARPI</sequence>
<evidence type="ECO:0000313" key="2">
    <source>
        <dbReference type="Proteomes" id="UP000244523"/>
    </source>
</evidence>
<dbReference type="EMBL" id="QBUD01000002">
    <property type="protein sequence ID" value="PUB17060.1"/>
    <property type="molecule type" value="Genomic_DNA"/>
</dbReference>
<protein>
    <submittedName>
        <fullName evidence="1">Uncharacterized protein</fullName>
    </submittedName>
</protein>
<reference evidence="1 2" key="1">
    <citation type="submission" date="2018-04" db="EMBL/GenBank/DDBJ databases">
        <title>Genomic Encyclopedia of Archaeal and Bacterial Type Strains, Phase II (KMG-II): from individual species to whole genera.</title>
        <authorList>
            <person name="Goeker M."/>
        </authorList>
    </citation>
    <scope>NUCLEOTIDE SEQUENCE [LARGE SCALE GENOMIC DNA]</scope>
    <source>
        <strain evidence="1 2">DSM 29955</strain>
    </source>
</reference>
<organism evidence="1 2">
    <name type="scientific">Yoonia sediminilitoris</name>
    <dbReference type="NCBI Taxonomy" id="1286148"/>
    <lineage>
        <taxon>Bacteria</taxon>
        <taxon>Pseudomonadati</taxon>
        <taxon>Pseudomonadota</taxon>
        <taxon>Alphaproteobacteria</taxon>
        <taxon>Rhodobacterales</taxon>
        <taxon>Paracoccaceae</taxon>
        <taxon>Yoonia</taxon>
    </lineage>
</organism>
<evidence type="ECO:0000313" key="1">
    <source>
        <dbReference type="EMBL" id="PUB17060.1"/>
    </source>
</evidence>
<accession>A0A2T6KLH1</accession>
<gene>
    <name evidence="1" type="ORF">C8N45_10270</name>
</gene>
<keyword evidence="2" id="KW-1185">Reference proteome</keyword>
<dbReference type="Proteomes" id="UP000244523">
    <property type="component" value="Unassembled WGS sequence"/>
</dbReference>
<proteinExistence type="predicted"/>
<dbReference type="AlphaFoldDB" id="A0A2T6KLH1"/>
<comment type="caution">
    <text evidence="1">The sequence shown here is derived from an EMBL/GenBank/DDBJ whole genome shotgun (WGS) entry which is preliminary data.</text>
</comment>
<name>A0A2T6KLH1_9RHOB</name>